<dbReference type="PROSITE" id="PS50109">
    <property type="entry name" value="HIS_KIN"/>
    <property type="match status" value="1"/>
</dbReference>
<evidence type="ECO:0000259" key="11">
    <source>
        <dbReference type="PROSITE" id="PS50109"/>
    </source>
</evidence>
<evidence type="ECO:0000313" key="14">
    <source>
        <dbReference type="Proteomes" id="UP001304461"/>
    </source>
</evidence>
<keyword evidence="4" id="KW-1003">Cell membrane</keyword>
<dbReference type="CDD" id="cd00075">
    <property type="entry name" value="HATPase"/>
    <property type="match status" value="1"/>
</dbReference>
<evidence type="ECO:0000256" key="9">
    <source>
        <dbReference type="ARBA" id="ARBA00022840"/>
    </source>
</evidence>
<keyword evidence="10" id="KW-0812">Transmembrane</keyword>
<dbReference type="Gene3D" id="1.10.287.130">
    <property type="match status" value="1"/>
</dbReference>
<feature type="domain" description="Histidine kinase" evidence="11">
    <location>
        <begin position="244"/>
        <end position="440"/>
    </location>
</feature>
<evidence type="ECO:0000256" key="7">
    <source>
        <dbReference type="ARBA" id="ARBA00022741"/>
    </source>
</evidence>
<evidence type="ECO:0000259" key="12">
    <source>
        <dbReference type="PROSITE" id="PS50885"/>
    </source>
</evidence>
<dbReference type="EC" id="2.7.13.3" evidence="3"/>
<dbReference type="GO" id="GO:0005524">
    <property type="term" value="F:ATP binding"/>
    <property type="evidence" value="ECO:0007669"/>
    <property type="project" value="UniProtKB-KW"/>
</dbReference>
<comment type="catalytic activity">
    <reaction evidence="1">
        <text>ATP + protein L-histidine = ADP + protein N-phospho-L-histidine.</text>
        <dbReference type="EC" id="2.7.13.3"/>
    </reaction>
</comment>
<dbReference type="SMART" id="SM00387">
    <property type="entry name" value="HATPase_c"/>
    <property type="match status" value="1"/>
</dbReference>
<evidence type="ECO:0000256" key="1">
    <source>
        <dbReference type="ARBA" id="ARBA00000085"/>
    </source>
</evidence>
<keyword evidence="10" id="KW-0472">Membrane</keyword>
<dbReference type="PANTHER" id="PTHR44936:SF10">
    <property type="entry name" value="SENSOR PROTEIN RSTB"/>
    <property type="match status" value="1"/>
</dbReference>
<keyword evidence="7" id="KW-0547">Nucleotide-binding</keyword>
<dbReference type="PANTHER" id="PTHR44936">
    <property type="entry name" value="SENSOR PROTEIN CREC"/>
    <property type="match status" value="1"/>
</dbReference>
<dbReference type="EMBL" id="JAYGHX010000001">
    <property type="protein sequence ID" value="MEA5389785.1"/>
    <property type="molecule type" value="Genomic_DNA"/>
</dbReference>
<keyword evidence="10" id="KW-1133">Transmembrane helix</keyword>
<feature type="domain" description="HAMP" evidence="12">
    <location>
        <begin position="184"/>
        <end position="236"/>
    </location>
</feature>
<evidence type="ECO:0000256" key="5">
    <source>
        <dbReference type="ARBA" id="ARBA00022553"/>
    </source>
</evidence>
<organism evidence="13 14">
    <name type="scientific">Cyanobium gracile UHCC 0139</name>
    <dbReference type="NCBI Taxonomy" id="3110308"/>
    <lineage>
        <taxon>Bacteria</taxon>
        <taxon>Bacillati</taxon>
        <taxon>Cyanobacteriota</taxon>
        <taxon>Cyanophyceae</taxon>
        <taxon>Synechococcales</taxon>
        <taxon>Prochlorococcaceae</taxon>
        <taxon>Cyanobium</taxon>
    </lineage>
</organism>
<dbReference type="InterPro" id="IPR036097">
    <property type="entry name" value="HisK_dim/P_sf"/>
</dbReference>
<evidence type="ECO:0000256" key="3">
    <source>
        <dbReference type="ARBA" id="ARBA00012438"/>
    </source>
</evidence>
<dbReference type="SMART" id="SM00388">
    <property type="entry name" value="HisKA"/>
    <property type="match status" value="1"/>
</dbReference>
<keyword evidence="9 13" id="KW-0067">ATP-binding</keyword>
<evidence type="ECO:0000256" key="6">
    <source>
        <dbReference type="ARBA" id="ARBA00022679"/>
    </source>
</evidence>
<protein>
    <recommendedName>
        <fullName evidence="3">histidine kinase</fullName>
        <ecNumber evidence="3">2.7.13.3</ecNumber>
    </recommendedName>
</protein>
<keyword evidence="5" id="KW-0597">Phosphoprotein</keyword>
<proteinExistence type="predicted"/>
<keyword evidence="14" id="KW-1185">Reference proteome</keyword>
<dbReference type="Gene3D" id="3.30.565.10">
    <property type="entry name" value="Histidine kinase-like ATPase, C-terminal domain"/>
    <property type="match status" value="1"/>
</dbReference>
<evidence type="ECO:0000313" key="13">
    <source>
        <dbReference type="EMBL" id="MEA5389785.1"/>
    </source>
</evidence>
<dbReference type="RefSeq" id="WP_323303920.1">
    <property type="nucleotide sequence ID" value="NZ_JAYGHX010000001.1"/>
</dbReference>
<dbReference type="SUPFAM" id="SSF47384">
    <property type="entry name" value="Homodimeric domain of signal transducing histidine kinase"/>
    <property type="match status" value="1"/>
</dbReference>
<dbReference type="Proteomes" id="UP001304461">
    <property type="component" value="Unassembled WGS sequence"/>
</dbReference>
<dbReference type="InterPro" id="IPR003660">
    <property type="entry name" value="HAMP_dom"/>
</dbReference>
<dbReference type="PROSITE" id="PS50885">
    <property type="entry name" value="HAMP"/>
    <property type="match status" value="1"/>
</dbReference>
<reference evidence="13 14" key="1">
    <citation type="submission" date="2023-12" db="EMBL/GenBank/DDBJ databases">
        <title>Baltic Sea Cyanobacteria.</title>
        <authorList>
            <person name="Delbaje E."/>
            <person name="Fewer D.P."/>
            <person name="Shishido T.K."/>
        </authorList>
    </citation>
    <scope>NUCLEOTIDE SEQUENCE [LARGE SCALE GENOMIC DNA]</scope>
    <source>
        <strain evidence="13 14">UHCC 0139</strain>
    </source>
</reference>
<evidence type="ECO:0000256" key="10">
    <source>
        <dbReference type="SAM" id="Phobius"/>
    </source>
</evidence>
<dbReference type="Pfam" id="PF00512">
    <property type="entry name" value="HisKA"/>
    <property type="match status" value="1"/>
</dbReference>
<gene>
    <name evidence="13" type="ORF">VB738_00795</name>
</gene>
<dbReference type="SUPFAM" id="SSF55874">
    <property type="entry name" value="ATPase domain of HSP90 chaperone/DNA topoisomerase II/histidine kinase"/>
    <property type="match status" value="1"/>
</dbReference>
<name>A0ABU5RPR2_9CYAN</name>
<dbReference type="InterPro" id="IPR050980">
    <property type="entry name" value="2C_sensor_his_kinase"/>
</dbReference>
<keyword evidence="6" id="KW-0808">Transferase</keyword>
<keyword evidence="8" id="KW-0418">Kinase</keyword>
<evidence type="ECO:0000256" key="2">
    <source>
        <dbReference type="ARBA" id="ARBA00004651"/>
    </source>
</evidence>
<sequence length="467" mass="50247">MASPVSPERGRRPSFRRTLGYLLAGTGATAFCLLLLQLLLGRRLAQQQLVQTGSEVAANVVLGEVALERFSPEVLGQISGMELVVGQLPEPGVTVAEAGQGDRRLLWQTQRMQAELCRRLGRCPGVLPASSPRRGVWVEMASPLERVWLFVSLPSPRGWPPDPLLLTLSIGLGALGALLLYLTLEIQRPLTHLQEALADVGLEALPKALPDQGAPAVRQLMARFNAMLLRLEDAGRERTTMLAGIAHDLRSPLTRLRLRLTLAADGPMAPEELERAQADIRSIERITRQFMIFAGAEADETPVLVPLDALVAEAAAAVGEVPLELDLEPLVRRVRPIAVARAVGNLLDNALTYGRPPLRLVLRPLGLGEGEGRPPGEAAAVESGFEIQVWDCGEGIDPQLWHKAMTPFQRLDRARGGEGHCGLGLAIAAKVARDHGGDLRRLEAAAAAEPPPGRFAVVLRAWPLAGG</sequence>
<feature type="transmembrane region" description="Helical" evidence="10">
    <location>
        <begin position="21"/>
        <end position="40"/>
    </location>
</feature>
<accession>A0ABU5RPR2</accession>
<dbReference type="Pfam" id="PF02518">
    <property type="entry name" value="HATPase_c"/>
    <property type="match status" value="1"/>
</dbReference>
<dbReference type="InterPro" id="IPR003594">
    <property type="entry name" value="HATPase_dom"/>
</dbReference>
<comment type="caution">
    <text evidence="13">The sequence shown here is derived from an EMBL/GenBank/DDBJ whole genome shotgun (WGS) entry which is preliminary data.</text>
</comment>
<dbReference type="InterPro" id="IPR003661">
    <property type="entry name" value="HisK_dim/P_dom"/>
</dbReference>
<dbReference type="InterPro" id="IPR036890">
    <property type="entry name" value="HATPase_C_sf"/>
</dbReference>
<comment type="subcellular location">
    <subcellularLocation>
        <location evidence="2">Cell membrane</location>
        <topology evidence="2">Multi-pass membrane protein</topology>
    </subcellularLocation>
</comment>
<dbReference type="InterPro" id="IPR005467">
    <property type="entry name" value="His_kinase_dom"/>
</dbReference>
<evidence type="ECO:0000256" key="8">
    <source>
        <dbReference type="ARBA" id="ARBA00022777"/>
    </source>
</evidence>
<evidence type="ECO:0000256" key="4">
    <source>
        <dbReference type="ARBA" id="ARBA00022475"/>
    </source>
</evidence>